<dbReference type="FunFam" id="3.40.309.10:FF:000004">
    <property type="entry name" value="Succinate-semialdehyde dehydrogenase I"/>
    <property type="match status" value="1"/>
</dbReference>
<name>A0A3A3GG42_9BURK</name>
<dbReference type="PANTHER" id="PTHR43353">
    <property type="entry name" value="SUCCINATE-SEMIALDEHYDE DEHYDROGENASE, MITOCHONDRIAL"/>
    <property type="match status" value="1"/>
</dbReference>
<dbReference type="InterPro" id="IPR016162">
    <property type="entry name" value="Ald_DH_N"/>
</dbReference>
<dbReference type="OrthoDB" id="6187633at2"/>
<evidence type="ECO:0000313" key="5">
    <source>
        <dbReference type="Proteomes" id="UP000265955"/>
    </source>
</evidence>
<comment type="caution">
    <text evidence="4">The sequence shown here is derived from an EMBL/GenBank/DDBJ whole genome shotgun (WGS) entry which is preliminary data.</text>
</comment>
<dbReference type="AlphaFoldDB" id="A0A3A3GG42"/>
<sequence length="479" mass="50610">MTSDIDIPRQLIGGNWVQGNGVARNLLNPADGRPLREYGGASARQIEQALDAAQAAFPLWRATPAVERSRMLRKAAVLLQARRDELAPVLTLEQGKPLSEARTEWANAIEVLEWYADEGLRAYGRVIPARQANTRQLVVREPIGPVAAFAPWNFPALTPMRKIAGALAAGCSCIIKPAEETPLSTLAIAQALIDAGLPAGVLNVVFGDAPAIAQQLIESPIIRKMSFTGSTAVGKLLAAQAAALAKPATLELGGHAPVLIFADADLDRAVALAGSAKFRNSGQICVAPTRFIVHASVYDAFVERLTRFASSLRIGPGLDSATELGPLANARRIAHAEALTADARAKGARIACGGERLNRDGYYWPATVLSDVPPDTNILQEESFSPLAPCVRFNSFDEAMQIANGVPYGLATYAFTQSLGTAHRVADALEAGMVGINTCRLSLAELPFGGVKDSGYGTEGGTEGLAAYLTTKSISLAHD</sequence>
<evidence type="ECO:0000313" key="4">
    <source>
        <dbReference type="EMBL" id="RJF99879.1"/>
    </source>
</evidence>
<evidence type="ECO:0000256" key="2">
    <source>
        <dbReference type="ARBA" id="ARBA00023002"/>
    </source>
</evidence>
<dbReference type="Gene3D" id="3.40.309.10">
    <property type="entry name" value="Aldehyde Dehydrogenase, Chain A, domain 2"/>
    <property type="match status" value="1"/>
</dbReference>
<proteinExistence type="inferred from homology"/>
<dbReference type="InterPro" id="IPR015590">
    <property type="entry name" value="Aldehyde_DH_dom"/>
</dbReference>
<dbReference type="GO" id="GO:0009450">
    <property type="term" value="P:gamma-aminobutyric acid catabolic process"/>
    <property type="evidence" value="ECO:0007669"/>
    <property type="project" value="TreeGrafter"/>
</dbReference>
<dbReference type="InterPro" id="IPR016161">
    <property type="entry name" value="Ald_DH/histidinol_DH"/>
</dbReference>
<dbReference type="InterPro" id="IPR016163">
    <property type="entry name" value="Ald_DH_C"/>
</dbReference>
<dbReference type="Gene3D" id="3.40.605.10">
    <property type="entry name" value="Aldehyde Dehydrogenase, Chain A, domain 1"/>
    <property type="match status" value="1"/>
</dbReference>
<dbReference type="GO" id="GO:0004777">
    <property type="term" value="F:succinate-semialdehyde dehydrogenase (NAD+) activity"/>
    <property type="evidence" value="ECO:0007669"/>
    <property type="project" value="TreeGrafter"/>
</dbReference>
<gene>
    <name evidence="4" type="ORF">D3871_01950</name>
</gene>
<reference evidence="5" key="1">
    <citation type="submission" date="2018-09" db="EMBL/GenBank/DDBJ databases">
        <authorList>
            <person name="Zhu H."/>
        </authorList>
    </citation>
    <scope>NUCLEOTIDE SEQUENCE [LARGE SCALE GENOMIC DNA]</scope>
    <source>
        <strain evidence="5">K1R23-30</strain>
    </source>
</reference>
<feature type="domain" description="Aldehyde dehydrogenase" evidence="3">
    <location>
        <begin position="16"/>
        <end position="474"/>
    </location>
</feature>
<dbReference type="EMBL" id="QYUO01000001">
    <property type="protein sequence ID" value="RJF99879.1"/>
    <property type="molecule type" value="Genomic_DNA"/>
</dbReference>
<comment type="similarity">
    <text evidence="1">Belongs to the aldehyde dehydrogenase family.</text>
</comment>
<dbReference type="InterPro" id="IPR050740">
    <property type="entry name" value="Aldehyde_DH_Superfamily"/>
</dbReference>
<dbReference type="RefSeq" id="WP_119769822.1">
    <property type="nucleotide sequence ID" value="NZ_QYUO01000001.1"/>
</dbReference>
<dbReference type="PANTHER" id="PTHR43353:SF5">
    <property type="entry name" value="SUCCINATE-SEMIALDEHYDE DEHYDROGENASE, MITOCHONDRIAL"/>
    <property type="match status" value="1"/>
</dbReference>
<evidence type="ECO:0000256" key="1">
    <source>
        <dbReference type="ARBA" id="ARBA00009986"/>
    </source>
</evidence>
<dbReference type="CDD" id="cd07103">
    <property type="entry name" value="ALDH_F5_SSADH_GabD"/>
    <property type="match status" value="1"/>
</dbReference>
<dbReference type="Pfam" id="PF00171">
    <property type="entry name" value="Aldedh"/>
    <property type="match status" value="1"/>
</dbReference>
<keyword evidence="2" id="KW-0560">Oxidoreductase</keyword>
<dbReference type="Proteomes" id="UP000265955">
    <property type="component" value="Unassembled WGS sequence"/>
</dbReference>
<accession>A0A3A3GG42</accession>
<protein>
    <submittedName>
        <fullName evidence="4">NAD-dependent succinate-semialdehyde dehydrogenase</fullName>
    </submittedName>
</protein>
<dbReference type="InterPro" id="IPR016160">
    <property type="entry name" value="Ald_DH_CS_CYS"/>
</dbReference>
<dbReference type="SUPFAM" id="SSF53720">
    <property type="entry name" value="ALDH-like"/>
    <property type="match status" value="1"/>
</dbReference>
<evidence type="ECO:0000259" key="3">
    <source>
        <dbReference type="Pfam" id="PF00171"/>
    </source>
</evidence>
<dbReference type="FunFam" id="3.40.605.10:FF:000007">
    <property type="entry name" value="NAD/NADP-dependent betaine aldehyde dehydrogenase"/>
    <property type="match status" value="1"/>
</dbReference>
<dbReference type="PROSITE" id="PS00070">
    <property type="entry name" value="ALDEHYDE_DEHYDR_CYS"/>
    <property type="match status" value="1"/>
</dbReference>
<organism evidence="4 5">
    <name type="scientific">Noviherbaspirillum saxi</name>
    <dbReference type="NCBI Taxonomy" id="2320863"/>
    <lineage>
        <taxon>Bacteria</taxon>
        <taxon>Pseudomonadati</taxon>
        <taxon>Pseudomonadota</taxon>
        <taxon>Betaproteobacteria</taxon>
        <taxon>Burkholderiales</taxon>
        <taxon>Oxalobacteraceae</taxon>
        <taxon>Noviherbaspirillum</taxon>
    </lineage>
</organism>
<keyword evidence="5" id="KW-1185">Reference proteome</keyword>